<evidence type="ECO:0000256" key="2">
    <source>
        <dbReference type="ARBA" id="ARBA00023002"/>
    </source>
</evidence>
<dbReference type="Proteomes" id="UP000196877">
    <property type="component" value="Chromosome"/>
</dbReference>
<evidence type="ECO:0000313" key="4">
    <source>
        <dbReference type="Proteomes" id="UP000196877"/>
    </source>
</evidence>
<dbReference type="EMBL" id="CP021920">
    <property type="protein sequence ID" value="ASB87252.1"/>
    <property type="molecule type" value="Genomic_DNA"/>
</dbReference>
<keyword evidence="2" id="KW-0560">Oxidoreductase</keyword>
<dbReference type="InterPro" id="IPR036291">
    <property type="entry name" value="NAD(P)-bd_dom_sf"/>
</dbReference>
<dbReference type="PRINTS" id="PR01167">
    <property type="entry name" value="INSADHFAMILY"/>
</dbReference>
<dbReference type="Pfam" id="PF00106">
    <property type="entry name" value="adh_short"/>
    <property type="match status" value="1"/>
</dbReference>
<name>A0ABN5A998_9BACI</name>
<dbReference type="Gene3D" id="3.40.50.720">
    <property type="entry name" value="NAD(P)-binding Rossmann-like Domain"/>
    <property type="match status" value="1"/>
</dbReference>
<dbReference type="PANTHER" id="PTHR43899:SF13">
    <property type="entry name" value="RH59310P"/>
    <property type="match status" value="1"/>
</dbReference>
<proteinExistence type="inferred from homology"/>
<protein>
    <submittedName>
        <fullName evidence="3">Hydroxysteroid dehydrogenase-like protein</fullName>
    </submittedName>
</protein>
<sequence>MQGVVEHNSRARLLQEIQLNVASLTDLTHQLIRGMSERKNGIIVNVASLTAFQPAPYMAVYAATKAYVLSFAEALWAVNQ</sequence>
<evidence type="ECO:0000313" key="3">
    <source>
        <dbReference type="EMBL" id="ASB87252.1"/>
    </source>
</evidence>
<dbReference type="SUPFAM" id="SSF51735">
    <property type="entry name" value="NAD(P)-binding Rossmann-fold domains"/>
    <property type="match status" value="1"/>
</dbReference>
<evidence type="ECO:0000256" key="1">
    <source>
        <dbReference type="ARBA" id="ARBA00006484"/>
    </source>
</evidence>
<comment type="similarity">
    <text evidence="1">Belongs to the short-chain dehydrogenases/reductases (SDR) family.</text>
</comment>
<organism evidence="3 4">
    <name type="scientific">Bacillus sonorensis</name>
    <dbReference type="NCBI Taxonomy" id="119858"/>
    <lineage>
        <taxon>Bacteria</taxon>
        <taxon>Bacillati</taxon>
        <taxon>Bacillota</taxon>
        <taxon>Bacilli</taxon>
        <taxon>Bacillales</taxon>
        <taxon>Bacillaceae</taxon>
        <taxon>Bacillus</taxon>
    </lineage>
</organism>
<dbReference type="InterPro" id="IPR002347">
    <property type="entry name" value="SDR_fam"/>
</dbReference>
<dbReference type="InterPro" id="IPR051019">
    <property type="entry name" value="VLCFA-Steroid_DH"/>
</dbReference>
<dbReference type="PANTHER" id="PTHR43899">
    <property type="entry name" value="RH59310P"/>
    <property type="match status" value="1"/>
</dbReference>
<keyword evidence="4" id="KW-1185">Reference proteome</keyword>
<reference evidence="3 4" key="1">
    <citation type="submission" date="2017-06" db="EMBL/GenBank/DDBJ databases">
        <title>Genome sequence of Bacillus sonorensis strain SRCM101395.</title>
        <authorList>
            <person name="Cho S.H."/>
        </authorList>
    </citation>
    <scope>NUCLEOTIDE SEQUENCE [LARGE SCALE GENOMIC DNA]</scope>
    <source>
        <strain evidence="3 4">SRCM101395</strain>
    </source>
</reference>
<accession>A0ABN5A998</accession>
<gene>
    <name evidence="3" type="ORF">S101395_00698</name>
</gene>